<proteinExistence type="predicted"/>
<feature type="domain" description="Ig-like" evidence="5">
    <location>
        <begin position="189"/>
        <end position="280"/>
    </location>
</feature>
<dbReference type="STRING" id="10195.A0A3M7SE17"/>
<keyword evidence="3" id="KW-0325">Glycoprotein</keyword>
<evidence type="ECO:0000256" key="1">
    <source>
        <dbReference type="ARBA" id="ARBA00022729"/>
    </source>
</evidence>
<dbReference type="SUPFAM" id="SSF48726">
    <property type="entry name" value="Immunoglobulin"/>
    <property type="match status" value="4"/>
</dbReference>
<keyword evidence="2" id="KW-1015">Disulfide bond</keyword>
<feature type="domain" description="Ig-like" evidence="5">
    <location>
        <begin position="300"/>
        <end position="399"/>
    </location>
</feature>
<evidence type="ECO:0000256" key="2">
    <source>
        <dbReference type="ARBA" id="ARBA00023157"/>
    </source>
</evidence>
<dbReference type="CDD" id="cd00096">
    <property type="entry name" value="Ig"/>
    <property type="match status" value="1"/>
</dbReference>
<dbReference type="InterPro" id="IPR036179">
    <property type="entry name" value="Ig-like_dom_sf"/>
</dbReference>
<dbReference type="InterPro" id="IPR003598">
    <property type="entry name" value="Ig_sub2"/>
</dbReference>
<evidence type="ECO:0000256" key="4">
    <source>
        <dbReference type="ARBA" id="ARBA00023319"/>
    </source>
</evidence>
<evidence type="ECO:0000313" key="6">
    <source>
        <dbReference type="EMBL" id="RNA33969.1"/>
    </source>
</evidence>
<evidence type="ECO:0000259" key="5">
    <source>
        <dbReference type="PROSITE" id="PS50835"/>
    </source>
</evidence>
<evidence type="ECO:0000313" key="7">
    <source>
        <dbReference type="Proteomes" id="UP000276133"/>
    </source>
</evidence>
<dbReference type="OrthoDB" id="6159398at2759"/>
<dbReference type="InterPro" id="IPR052598">
    <property type="entry name" value="IgSF_CEA-related"/>
</dbReference>
<dbReference type="PANTHER" id="PTHR44337:SF17">
    <property type="entry name" value="CARCINOEMBRYONIC ANTIGEN-RELATED CELL ADHESION MOLECULE 5 ISOFORM X1"/>
    <property type="match status" value="1"/>
</dbReference>
<keyword evidence="1" id="KW-0732">Signal</keyword>
<dbReference type="InterPro" id="IPR007110">
    <property type="entry name" value="Ig-like_dom"/>
</dbReference>
<dbReference type="Gene3D" id="2.60.40.10">
    <property type="entry name" value="Immunoglobulins"/>
    <property type="match status" value="3"/>
</dbReference>
<protein>
    <submittedName>
        <fullName evidence="6">Basement membrane-specific heparan sulfate proteoglycan core-like</fullName>
    </submittedName>
</protein>
<dbReference type="AlphaFoldDB" id="A0A3M7SE17"/>
<comment type="caution">
    <text evidence="6">The sequence shown here is derived from an EMBL/GenBank/DDBJ whole genome shotgun (WGS) entry which is preliminary data.</text>
</comment>
<sequence length="565" mass="64394">MKKWFFNGAMIQKDLSGSIKFDKLVQENQGLYECLVENENGQDKKGVQISFPIFATELIRSTTMFYVPKAFSEDTTVFDRDVDHPIGETTRSIAKAKHTVLIQVLSDPEVDHVENGKVILRCISDIEKASYKWLAVNETLAENVRVDNDILELKPFTKKNGGVYRCVASNSLLNQQASRRIKISIENGPKKSKDLSNMIQIDLVTNPLEMKIGNTINLKCTIDDLDAEVYWAKRGYKLSDRTVTSSNENSALITIKNFQKEDLGIYVCKARSIDSNGQASYYLMPSDFGLTPQKVKLLGPEVNLKCIQDQHICSQNLNFGQKIEIMCNISEFDTSYPELSIYEINWKKMDGSIIHPYSSVERMTNTQSKLTIEKLNEVHIGKYICYVRTSVSTVRKTFELMKNKLGQVLVTIDESSRNINLGIDELNGHLGHDYGFIKIKNYDFECSTDSIWPTEWYKKINDSRLVLKTNGPVLRIDGSNAQNYGEYVCISSNTLGTARIKLKIDQNKLDIEPLSIFRPFHEFILKSIENVDLQLRATVLKIQSKLLDLKKILTNFKCIFIKGKF</sequence>
<gene>
    <name evidence="6" type="ORF">BpHYR1_035153</name>
</gene>
<dbReference type="Pfam" id="PF07679">
    <property type="entry name" value="I-set"/>
    <property type="match status" value="1"/>
</dbReference>
<keyword evidence="4" id="KW-0393">Immunoglobulin domain</keyword>
<organism evidence="6 7">
    <name type="scientific">Brachionus plicatilis</name>
    <name type="common">Marine rotifer</name>
    <name type="synonym">Brachionus muelleri</name>
    <dbReference type="NCBI Taxonomy" id="10195"/>
    <lineage>
        <taxon>Eukaryota</taxon>
        <taxon>Metazoa</taxon>
        <taxon>Spiralia</taxon>
        <taxon>Gnathifera</taxon>
        <taxon>Rotifera</taxon>
        <taxon>Eurotatoria</taxon>
        <taxon>Monogononta</taxon>
        <taxon>Pseudotrocha</taxon>
        <taxon>Ploima</taxon>
        <taxon>Brachionidae</taxon>
        <taxon>Brachionus</taxon>
    </lineage>
</organism>
<feature type="domain" description="Ig-like" evidence="5">
    <location>
        <begin position="1"/>
        <end position="50"/>
    </location>
</feature>
<dbReference type="SMART" id="SM00408">
    <property type="entry name" value="IGc2"/>
    <property type="match status" value="3"/>
</dbReference>
<dbReference type="EMBL" id="REGN01001547">
    <property type="protein sequence ID" value="RNA33969.1"/>
    <property type="molecule type" value="Genomic_DNA"/>
</dbReference>
<dbReference type="InterPro" id="IPR013783">
    <property type="entry name" value="Ig-like_fold"/>
</dbReference>
<dbReference type="InterPro" id="IPR013098">
    <property type="entry name" value="Ig_I-set"/>
</dbReference>
<accession>A0A3M7SE17</accession>
<reference evidence="6 7" key="1">
    <citation type="journal article" date="2018" name="Sci. Rep.">
        <title>Genomic signatures of local adaptation to the degree of environmental predictability in rotifers.</title>
        <authorList>
            <person name="Franch-Gras L."/>
            <person name="Hahn C."/>
            <person name="Garcia-Roger E.M."/>
            <person name="Carmona M.J."/>
            <person name="Serra M."/>
            <person name="Gomez A."/>
        </authorList>
    </citation>
    <scope>NUCLEOTIDE SEQUENCE [LARGE SCALE GENOMIC DNA]</scope>
    <source>
        <strain evidence="6">HYR1</strain>
    </source>
</reference>
<evidence type="ECO:0000256" key="3">
    <source>
        <dbReference type="ARBA" id="ARBA00023180"/>
    </source>
</evidence>
<dbReference type="SMART" id="SM00409">
    <property type="entry name" value="IG"/>
    <property type="match status" value="3"/>
</dbReference>
<feature type="domain" description="Ig-like" evidence="5">
    <location>
        <begin position="114"/>
        <end position="184"/>
    </location>
</feature>
<keyword evidence="7" id="KW-1185">Reference proteome</keyword>
<dbReference type="InterPro" id="IPR003599">
    <property type="entry name" value="Ig_sub"/>
</dbReference>
<dbReference type="Proteomes" id="UP000276133">
    <property type="component" value="Unassembled WGS sequence"/>
</dbReference>
<dbReference type="PANTHER" id="PTHR44337">
    <property type="entry name" value="CARCINOEMBRYONIC ANTIGEN-RELATED CELL ADHESION MOLECULE 8"/>
    <property type="match status" value="1"/>
</dbReference>
<name>A0A3M7SE17_BRAPC</name>
<dbReference type="PROSITE" id="PS50835">
    <property type="entry name" value="IG_LIKE"/>
    <property type="match status" value="4"/>
</dbReference>